<gene>
    <name evidence="2" type="ORF">KJK29_00360</name>
</gene>
<evidence type="ECO:0000313" key="3">
    <source>
        <dbReference type="Proteomes" id="UP000679629"/>
    </source>
</evidence>
<name>A0ABX8FJ44_9ACTN</name>
<accession>A0ABX8FJ44</accession>
<proteinExistence type="predicted"/>
<sequence>MSKAERGAGPRGTTACPVCQHPLDMIIKKRHKTLGIFVPVWAPGPCHNPDCSDYLQQPELKSPPKREHHARR</sequence>
<feature type="region of interest" description="Disordered" evidence="1">
    <location>
        <begin position="52"/>
        <end position="72"/>
    </location>
</feature>
<evidence type="ECO:0000313" key="2">
    <source>
        <dbReference type="EMBL" id="QWB21145.1"/>
    </source>
</evidence>
<organism evidence="2 3">
    <name type="scientific">Streptomyces koelreuteriae</name>
    <dbReference type="NCBI Taxonomy" id="2838015"/>
    <lineage>
        <taxon>Bacteria</taxon>
        <taxon>Bacillati</taxon>
        <taxon>Actinomycetota</taxon>
        <taxon>Actinomycetes</taxon>
        <taxon>Kitasatosporales</taxon>
        <taxon>Streptomycetaceae</taxon>
        <taxon>Streptomyces</taxon>
    </lineage>
</organism>
<reference evidence="3" key="1">
    <citation type="submission" date="2021-05" db="EMBL/GenBank/DDBJ databases">
        <title>Direct Submission.</title>
        <authorList>
            <person name="Li K."/>
            <person name="Gao J."/>
        </authorList>
    </citation>
    <scope>NUCLEOTIDE SEQUENCE [LARGE SCALE GENOMIC DNA]</scope>
    <source>
        <strain evidence="3">MG62</strain>
    </source>
</reference>
<keyword evidence="3" id="KW-1185">Reference proteome</keyword>
<dbReference type="Proteomes" id="UP000679629">
    <property type="component" value="Chromosome"/>
</dbReference>
<dbReference type="EMBL" id="CP075896">
    <property type="protein sequence ID" value="QWB21145.1"/>
    <property type="molecule type" value="Genomic_DNA"/>
</dbReference>
<protein>
    <submittedName>
        <fullName evidence="2">Uncharacterized protein</fullName>
    </submittedName>
</protein>
<evidence type="ECO:0000256" key="1">
    <source>
        <dbReference type="SAM" id="MobiDB-lite"/>
    </source>
</evidence>